<reference evidence="1" key="1">
    <citation type="submission" date="2017-08" db="EMBL/GenBank/DDBJ databases">
        <authorList>
            <person name="Polle J.E."/>
            <person name="Barry K."/>
            <person name="Cushman J."/>
            <person name="Schmutz J."/>
            <person name="Tran D."/>
            <person name="Hathwaick L.T."/>
            <person name="Yim W.C."/>
            <person name="Jenkins J."/>
            <person name="Mckie-Krisberg Z.M."/>
            <person name="Prochnik S."/>
            <person name="Lindquist E."/>
            <person name="Dockter R.B."/>
            <person name="Adam C."/>
            <person name="Molina H."/>
            <person name="Bunkerborg J."/>
            <person name="Jin E."/>
            <person name="Buchheim M."/>
            <person name="Magnuson J."/>
        </authorList>
    </citation>
    <scope>NUCLEOTIDE SEQUENCE</scope>
    <source>
        <strain evidence="1">CCAP 19/18</strain>
    </source>
</reference>
<comment type="caution">
    <text evidence="1">The sequence shown here is derived from an EMBL/GenBank/DDBJ whole genome shotgun (WGS) entry which is preliminary data.</text>
</comment>
<evidence type="ECO:0000313" key="2">
    <source>
        <dbReference type="Proteomes" id="UP000815325"/>
    </source>
</evidence>
<organism evidence="1 2">
    <name type="scientific">Dunaliella salina</name>
    <name type="common">Green alga</name>
    <name type="synonym">Protococcus salinus</name>
    <dbReference type="NCBI Taxonomy" id="3046"/>
    <lineage>
        <taxon>Eukaryota</taxon>
        <taxon>Viridiplantae</taxon>
        <taxon>Chlorophyta</taxon>
        <taxon>core chlorophytes</taxon>
        <taxon>Chlorophyceae</taxon>
        <taxon>CS clade</taxon>
        <taxon>Chlamydomonadales</taxon>
        <taxon>Dunaliellaceae</taxon>
        <taxon>Dunaliella</taxon>
    </lineage>
</organism>
<gene>
    <name evidence="1" type="ORF">DUNSADRAFT_3901</name>
</gene>
<accession>A0ABQ7GT18</accession>
<dbReference type="Proteomes" id="UP000815325">
    <property type="component" value="Unassembled WGS sequence"/>
</dbReference>
<dbReference type="EMBL" id="MU069604">
    <property type="protein sequence ID" value="KAF5837758.1"/>
    <property type="molecule type" value="Genomic_DNA"/>
</dbReference>
<keyword evidence="2" id="KW-1185">Reference proteome</keyword>
<protein>
    <recommendedName>
        <fullName evidence="3">Encoded protein</fullName>
    </recommendedName>
</protein>
<evidence type="ECO:0000313" key="1">
    <source>
        <dbReference type="EMBL" id="KAF5837758.1"/>
    </source>
</evidence>
<name>A0ABQ7GT18_DUNSA</name>
<evidence type="ECO:0008006" key="3">
    <source>
        <dbReference type="Google" id="ProtNLM"/>
    </source>
</evidence>
<sequence>MHVLCTLLNSCVPVSHPLWLLATRLARIPPMCASRILSRIIHPAHACALYTAEFLRARSPSTVAPSHVCGLHPTMCRACTLSRIIRPALFIQGPSLLVITHVPASHPPTMHPSTFPILIPL</sequence>
<proteinExistence type="predicted"/>